<evidence type="ECO:0000313" key="1">
    <source>
        <dbReference type="EMBL" id="QJI03358.1"/>
    </source>
</evidence>
<dbReference type="AlphaFoldDB" id="A0A6M3Y273"/>
<proteinExistence type="predicted"/>
<protein>
    <submittedName>
        <fullName evidence="1">Uncharacterized protein</fullName>
    </submittedName>
</protein>
<name>A0A6M3Y273_9ZZZZ</name>
<accession>A0A6M3Y273</accession>
<dbReference type="EMBL" id="MT145081">
    <property type="protein sequence ID" value="QJI03358.1"/>
    <property type="molecule type" value="Genomic_DNA"/>
</dbReference>
<gene>
    <name evidence="1" type="ORF">TM448B04466_0003</name>
</gene>
<reference evidence="1" key="1">
    <citation type="submission" date="2020-03" db="EMBL/GenBank/DDBJ databases">
        <title>The deep terrestrial virosphere.</title>
        <authorList>
            <person name="Holmfeldt K."/>
            <person name="Nilsson E."/>
            <person name="Simone D."/>
            <person name="Lopez-Fernandez M."/>
            <person name="Wu X."/>
            <person name="de Brujin I."/>
            <person name="Lundin D."/>
            <person name="Andersson A."/>
            <person name="Bertilsson S."/>
            <person name="Dopson M."/>
        </authorList>
    </citation>
    <scope>NUCLEOTIDE SEQUENCE</scope>
    <source>
        <strain evidence="1">TM448B04466</strain>
    </source>
</reference>
<sequence>MSLLQTTEDEFIKRVVVEYRNLTLYAPKRRPLLFGTGEFNVLLEALARVVYRELKEKEE</sequence>
<organism evidence="1">
    <name type="scientific">viral metagenome</name>
    <dbReference type="NCBI Taxonomy" id="1070528"/>
    <lineage>
        <taxon>unclassified sequences</taxon>
        <taxon>metagenomes</taxon>
        <taxon>organismal metagenomes</taxon>
    </lineage>
</organism>